<dbReference type="SUPFAM" id="SSF74982">
    <property type="entry name" value="Small protein B (SmpB)"/>
    <property type="match status" value="1"/>
</dbReference>
<accession>A0ABT3CTC4</accession>
<evidence type="ECO:0000256" key="3">
    <source>
        <dbReference type="HAMAP-Rule" id="MF_00023"/>
    </source>
</evidence>
<organism evidence="4 5">
    <name type="scientific">Reichenbachiella ulvae</name>
    <dbReference type="NCBI Taxonomy" id="2980104"/>
    <lineage>
        <taxon>Bacteria</taxon>
        <taxon>Pseudomonadati</taxon>
        <taxon>Bacteroidota</taxon>
        <taxon>Cytophagia</taxon>
        <taxon>Cytophagales</taxon>
        <taxon>Reichenbachiellaceae</taxon>
        <taxon>Reichenbachiella</taxon>
    </lineage>
</organism>
<dbReference type="EMBL" id="JAOYOD010000001">
    <property type="protein sequence ID" value="MCV9386779.1"/>
    <property type="molecule type" value="Genomic_DNA"/>
</dbReference>
<comment type="function">
    <text evidence="3">Required for rescue of stalled ribosomes mediated by trans-translation. Binds to transfer-messenger RNA (tmRNA), required for stable association of tmRNA with ribosomes. tmRNA and SmpB together mimic tRNA shape, replacing the anticodon stem-loop with SmpB. tmRNA is encoded by the ssrA gene; the 2 termini fold to resemble tRNA(Ala) and it encodes a 'tag peptide', a short internal open reading frame. During trans-translation Ala-aminoacylated tmRNA acts like a tRNA, entering the A-site of stalled ribosomes, displacing the stalled mRNA. The ribosome then switches to translate the ORF on the tmRNA; the nascent peptide is terminated with the 'tag peptide' encoded by the tmRNA and targeted for degradation. The ribosome is freed to recommence translation, which seems to be the essential function of trans-translation.</text>
</comment>
<keyword evidence="5" id="KW-1185">Reference proteome</keyword>
<dbReference type="InterPro" id="IPR023620">
    <property type="entry name" value="SmpB"/>
</dbReference>
<keyword evidence="1 3" id="KW-0963">Cytoplasm</keyword>
<sequence length="153" mass="17791">MSKSRFSNEVNIRNKKASFEYEFIDEYVAGLVLKGTEIKSIREGKASLQEAYCFVSRGEMFIKGMHISVYEQGTAYNHEPIRDRKLLLNKTEIEKIDSKMQIKGLTLVPIRLFINARGFAKMEIALAKGKKVHDKRNSIKDKDIKRELDRQKY</sequence>
<dbReference type="NCBIfam" id="TIGR00086">
    <property type="entry name" value="smpB"/>
    <property type="match status" value="1"/>
</dbReference>
<gene>
    <name evidence="3 4" type="primary">smpB</name>
    <name evidence="4" type="ORF">N7U62_08900</name>
</gene>
<keyword evidence="2 3" id="KW-0694">RNA-binding</keyword>
<dbReference type="HAMAP" id="MF_00023">
    <property type="entry name" value="SmpB"/>
    <property type="match status" value="1"/>
</dbReference>
<evidence type="ECO:0000256" key="2">
    <source>
        <dbReference type="ARBA" id="ARBA00022884"/>
    </source>
</evidence>
<evidence type="ECO:0000313" key="5">
    <source>
        <dbReference type="Proteomes" id="UP001300692"/>
    </source>
</evidence>
<comment type="similarity">
    <text evidence="3">Belongs to the SmpB family.</text>
</comment>
<evidence type="ECO:0000256" key="1">
    <source>
        <dbReference type="ARBA" id="ARBA00022490"/>
    </source>
</evidence>
<dbReference type="PROSITE" id="PS01317">
    <property type="entry name" value="SSRP"/>
    <property type="match status" value="1"/>
</dbReference>
<dbReference type="Pfam" id="PF01668">
    <property type="entry name" value="SmpB"/>
    <property type="match status" value="1"/>
</dbReference>
<dbReference type="Gene3D" id="2.40.280.10">
    <property type="match status" value="1"/>
</dbReference>
<comment type="caution">
    <text evidence="4">The sequence shown here is derived from an EMBL/GenBank/DDBJ whole genome shotgun (WGS) entry which is preliminary data.</text>
</comment>
<reference evidence="4 5" key="1">
    <citation type="submission" date="2022-10" db="EMBL/GenBank/DDBJ databases">
        <title>Comparative genomics and taxonomic characterization of three novel marine species of genus Reichenbachiella exhibiting antioxidant and polysaccharide degradation activities.</title>
        <authorList>
            <person name="Muhammad N."/>
            <person name="Lee Y.-J."/>
            <person name="Ko J."/>
            <person name="Kim S.-G."/>
        </authorList>
    </citation>
    <scope>NUCLEOTIDE SEQUENCE [LARGE SCALE GENOMIC DNA]</scope>
    <source>
        <strain evidence="4 5">ABR2-5</strain>
    </source>
</reference>
<evidence type="ECO:0000313" key="4">
    <source>
        <dbReference type="EMBL" id="MCV9386779.1"/>
    </source>
</evidence>
<dbReference type="CDD" id="cd09294">
    <property type="entry name" value="SmpB"/>
    <property type="match status" value="1"/>
</dbReference>
<dbReference type="InterPro" id="IPR020081">
    <property type="entry name" value="SsrA-bd_prot_CS"/>
</dbReference>
<protein>
    <recommendedName>
        <fullName evidence="3">SsrA-binding protein</fullName>
    </recommendedName>
    <alternativeName>
        <fullName evidence="3">Small protein B</fullName>
    </alternativeName>
</protein>
<proteinExistence type="inferred from homology"/>
<dbReference type="RefSeq" id="WP_264137614.1">
    <property type="nucleotide sequence ID" value="NZ_JAOYOD010000001.1"/>
</dbReference>
<name>A0ABT3CTC4_9BACT</name>
<dbReference type="NCBIfam" id="NF003843">
    <property type="entry name" value="PRK05422.1"/>
    <property type="match status" value="1"/>
</dbReference>
<dbReference type="InterPro" id="IPR000037">
    <property type="entry name" value="SsrA-bd_prot"/>
</dbReference>
<comment type="subcellular location">
    <subcellularLocation>
        <location evidence="3">Cytoplasm</location>
    </subcellularLocation>
    <text evidence="3">The tmRNA-SmpB complex associates with stalled 70S ribosomes.</text>
</comment>
<dbReference type="PANTHER" id="PTHR30308">
    <property type="entry name" value="TMRNA-BINDING COMPONENT OF TRANS-TRANSLATION TAGGING COMPLEX"/>
    <property type="match status" value="1"/>
</dbReference>
<dbReference type="Proteomes" id="UP001300692">
    <property type="component" value="Unassembled WGS sequence"/>
</dbReference>
<dbReference type="PANTHER" id="PTHR30308:SF2">
    <property type="entry name" value="SSRA-BINDING PROTEIN"/>
    <property type="match status" value="1"/>
</dbReference>